<feature type="compositionally biased region" description="Basic and acidic residues" evidence="5">
    <location>
        <begin position="144"/>
        <end position="156"/>
    </location>
</feature>
<evidence type="ECO:0000256" key="5">
    <source>
        <dbReference type="SAM" id="MobiDB-lite"/>
    </source>
</evidence>
<feature type="region of interest" description="Disordered" evidence="5">
    <location>
        <begin position="51"/>
        <end position="97"/>
    </location>
</feature>
<evidence type="ECO:0000256" key="3">
    <source>
        <dbReference type="ARBA" id="ARBA00022989"/>
    </source>
</evidence>
<dbReference type="GO" id="GO:0055085">
    <property type="term" value="P:transmembrane transport"/>
    <property type="evidence" value="ECO:0007669"/>
    <property type="project" value="InterPro"/>
</dbReference>
<reference evidence="8" key="1">
    <citation type="submission" date="2016-10" db="EMBL/GenBank/DDBJ databases">
        <authorList>
            <person name="de Groot N.N."/>
        </authorList>
    </citation>
    <scope>NUCLEOTIDE SEQUENCE</scope>
</reference>
<evidence type="ECO:0000256" key="6">
    <source>
        <dbReference type="SAM" id="Phobius"/>
    </source>
</evidence>
<keyword evidence="4 6" id="KW-0472">Membrane</keyword>
<feature type="compositionally biased region" description="Pro residues" evidence="5">
    <location>
        <begin position="56"/>
        <end position="83"/>
    </location>
</feature>
<dbReference type="Pfam" id="PF03544">
    <property type="entry name" value="TonB_C"/>
    <property type="match status" value="1"/>
</dbReference>
<feature type="region of interest" description="Disordered" evidence="5">
    <location>
        <begin position="138"/>
        <end position="205"/>
    </location>
</feature>
<keyword evidence="2 6" id="KW-0812">Transmembrane</keyword>
<evidence type="ECO:0000256" key="2">
    <source>
        <dbReference type="ARBA" id="ARBA00022692"/>
    </source>
</evidence>
<dbReference type="EMBL" id="FPHC01000061">
    <property type="protein sequence ID" value="SFV60788.1"/>
    <property type="molecule type" value="Genomic_DNA"/>
</dbReference>
<dbReference type="InterPro" id="IPR006260">
    <property type="entry name" value="TonB/TolA_C"/>
</dbReference>
<keyword evidence="3 6" id="KW-1133">Transmembrane helix</keyword>
<evidence type="ECO:0000256" key="1">
    <source>
        <dbReference type="ARBA" id="ARBA00004167"/>
    </source>
</evidence>
<dbReference type="AlphaFoldDB" id="A0A1W1C4L3"/>
<feature type="transmembrane region" description="Helical" evidence="6">
    <location>
        <begin position="12"/>
        <end position="32"/>
    </location>
</feature>
<dbReference type="PROSITE" id="PS52015">
    <property type="entry name" value="TONB_CTD"/>
    <property type="match status" value="1"/>
</dbReference>
<dbReference type="GO" id="GO:0016020">
    <property type="term" value="C:membrane"/>
    <property type="evidence" value="ECO:0007669"/>
    <property type="project" value="UniProtKB-SubCell"/>
</dbReference>
<dbReference type="NCBIfam" id="TIGR01352">
    <property type="entry name" value="tonB_Cterm"/>
    <property type="match status" value="1"/>
</dbReference>
<proteinExistence type="predicted"/>
<dbReference type="Gene3D" id="3.30.1150.10">
    <property type="match status" value="1"/>
</dbReference>
<accession>A0A1W1C4L3</accession>
<gene>
    <name evidence="8" type="ORF">MNB_SV-6-1892</name>
</gene>
<feature type="compositionally biased region" description="Basic residues" evidence="5">
    <location>
        <begin position="158"/>
        <end position="179"/>
    </location>
</feature>
<dbReference type="SUPFAM" id="SSF74653">
    <property type="entry name" value="TolA/TonB C-terminal domain"/>
    <property type="match status" value="1"/>
</dbReference>
<evidence type="ECO:0000313" key="8">
    <source>
        <dbReference type="EMBL" id="SFV60788.1"/>
    </source>
</evidence>
<evidence type="ECO:0000256" key="4">
    <source>
        <dbReference type="ARBA" id="ARBA00023136"/>
    </source>
</evidence>
<evidence type="ECO:0000259" key="7">
    <source>
        <dbReference type="PROSITE" id="PS52015"/>
    </source>
</evidence>
<organism evidence="8">
    <name type="scientific">hydrothermal vent metagenome</name>
    <dbReference type="NCBI Taxonomy" id="652676"/>
    <lineage>
        <taxon>unclassified sequences</taxon>
        <taxon>metagenomes</taxon>
        <taxon>ecological metagenomes</taxon>
    </lineage>
</organism>
<comment type="subcellular location">
    <subcellularLocation>
        <location evidence="1">Membrane</location>
        <topology evidence="1">Single-pass membrane protein</topology>
    </subcellularLocation>
</comment>
<feature type="compositionally biased region" description="Polar residues" evidence="5">
    <location>
        <begin position="185"/>
        <end position="205"/>
    </location>
</feature>
<protein>
    <submittedName>
        <fullName evidence="8">Ferric siderophore transport system, periplasmic binding protein TonB</fullName>
    </submittedName>
</protein>
<sequence length="333" mass="37760">MQTERRQEIIRMTIGILVAILLHLMILLLFMISSEKLTLSPAKSGKKISLDLSHFVPPPAPAPKPKPKPITPPPTPEPKPKPIIKPKEIVKPTPQPKQKIVDENRILTAKKDISENNITKKIKKPKKIEEKKIVKKIPKKKIKKSVEKKLTKETPSKKSQKVVKKRVKPTKTPQKRVTRREKSSAFANSLMGSSRARSIQTTSSKRYNSKKVSAATRNIIKKLYGSEFDGYGEAQKKFIENNLAMIHHITQSTLSRNGYPEVAARTGQQGINIVSFYLHPNGNISHLRLESGTGYDLLDENTLNVIRLAYKDYPLPLKKTKIKFYVEYTIDGY</sequence>
<name>A0A1W1C4L3_9ZZZZ</name>
<feature type="domain" description="TonB C-terminal" evidence="7">
    <location>
        <begin position="244"/>
        <end position="333"/>
    </location>
</feature>
<dbReference type="InterPro" id="IPR037682">
    <property type="entry name" value="TonB_C"/>
</dbReference>